<protein>
    <recommendedName>
        <fullName evidence="1">DUF4743 domain-containing protein</fullName>
    </recommendedName>
</protein>
<evidence type="ECO:0000313" key="2">
    <source>
        <dbReference type="Ensembl" id="ENSHHUP00000047766.1"/>
    </source>
</evidence>
<reference evidence="2" key="2">
    <citation type="submission" date="2025-08" db="UniProtKB">
        <authorList>
            <consortium name="Ensembl"/>
        </authorList>
    </citation>
    <scope>IDENTIFICATION</scope>
</reference>
<dbReference type="Pfam" id="PF15916">
    <property type="entry name" value="DUF4743"/>
    <property type="match status" value="1"/>
</dbReference>
<proteinExistence type="predicted"/>
<name>A0A4W5N819_9TELE</name>
<dbReference type="Proteomes" id="UP000314982">
    <property type="component" value="Unassembled WGS sequence"/>
</dbReference>
<evidence type="ECO:0000259" key="1">
    <source>
        <dbReference type="Pfam" id="PF15916"/>
    </source>
</evidence>
<evidence type="ECO:0000313" key="3">
    <source>
        <dbReference type="Proteomes" id="UP000314982"/>
    </source>
</evidence>
<dbReference type="Gene3D" id="3.90.79.10">
    <property type="entry name" value="Nucleoside Triphosphate Pyrophosphohydrolase"/>
    <property type="match status" value="1"/>
</dbReference>
<dbReference type="AlphaFoldDB" id="A0A4W5N819"/>
<sequence length="207" mass="23418">MTTWSDQMLQVLRGMNMFYLPVASILSQFPEVFNSPHGGAISLCQNVASYRRSEAVDSVLKSLRREGSLTVLKGWRDNYELIHCDTPLMCMERSATMKRYGGHINGTGFDILHIFSEWQTVECEQEACIPADIPETACHVSTVSLYSTRPLPPEFKLRIGDGEVQEFYLYSMDKVKVLVSDDFKPNCAMVVLDFIGHSFIQPDTGLY</sequence>
<accession>A0A4W5N819</accession>
<keyword evidence="3" id="KW-1185">Reference proteome</keyword>
<feature type="domain" description="DUF4743" evidence="1">
    <location>
        <begin position="22"/>
        <end position="96"/>
    </location>
</feature>
<dbReference type="GeneTree" id="ENSGT01010000223737"/>
<dbReference type="InterPro" id="IPR031804">
    <property type="entry name" value="DUF4743"/>
</dbReference>
<reference evidence="2" key="3">
    <citation type="submission" date="2025-09" db="UniProtKB">
        <authorList>
            <consortium name="Ensembl"/>
        </authorList>
    </citation>
    <scope>IDENTIFICATION</scope>
</reference>
<dbReference type="STRING" id="62062.ENSHHUP00000047766"/>
<reference evidence="3" key="1">
    <citation type="submission" date="2018-06" db="EMBL/GenBank/DDBJ databases">
        <title>Genome assembly of Danube salmon.</title>
        <authorList>
            <person name="Macqueen D.J."/>
            <person name="Gundappa M.K."/>
        </authorList>
    </citation>
    <scope>NUCLEOTIDE SEQUENCE [LARGE SCALE GENOMIC DNA]</scope>
</reference>
<dbReference type="Ensembl" id="ENSHHUT00000049511.1">
    <property type="protein sequence ID" value="ENSHHUP00000047766.1"/>
    <property type="gene ID" value="ENSHHUG00000029017.1"/>
</dbReference>
<organism evidence="2 3">
    <name type="scientific">Hucho hucho</name>
    <name type="common">huchen</name>
    <dbReference type="NCBI Taxonomy" id="62062"/>
    <lineage>
        <taxon>Eukaryota</taxon>
        <taxon>Metazoa</taxon>
        <taxon>Chordata</taxon>
        <taxon>Craniata</taxon>
        <taxon>Vertebrata</taxon>
        <taxon>Euteleostomi</taxon>
        <taxon>Actinopterygii</taxon>
        <taxon>Neopterygii</taxon>
        <taxon>Teleostei</taxon>
        <taxon>Protacanthopterygii</taxon>
        <taxon>Salmoniformes</taxon>
        <taxon>Salmonidae</taxon>
        <taxon>Salmoninae</taxon>
        <taxon>Hucho</taxon>
    </lineage>
</organism>